<evidence type="ECO:0000313" key="3">
    <source>
        <dbReference type="Proteomes" id="UP000282674"/>
    </source>
</evidence>
<comment type="caution">
    <text evidence="2">The sequence shown here is derived from an EMBL/GenBank/DDBJ whole genome shotgun (WGS) entry which is preliminary data.</text>
</comment>
<evidence type="ECO:0000256" key="1">
    <source>
        <dbReference type="SAM" id="MobiDB-lite"/>
    </source>
</evidence>
<keyword evidence="3" id="KW-1185">Reference proteome</keyword>
<gene>
    <name evidence="2" type="ORF">EBO15_28425</name>
</gene>
<feature type="region of interest" description="Disordered" evidence="1">
    <location>
        <begin position="1"/>
        <end position="23"/>
    </location>
</feature>
<name>A0A3M2LQX7_9ACTN</name>
<organism evidence="2 3">
    <name type="scientific">Actinomadura harenae</name>
    <dbReference type="NCBI Taxonomy" id="2483351"/>
    <lineage>
        <taxon>Bacteria</taxon>
        <taxon>Bacillati</taxon>
        <taxon>Actinomycetota</taxon>
        <taxon>Actinomycetes</taxon>
        <taxon>Streptosporangiales</taxon>
        <taxon>Thermomonosporaceae</taxon>
        <taxon>Actinomadura</taxon>
    </lineage>
</organism>
<protein>
    <submittedName>
        <fullName evidence="2">Uncharacterized protein</fullName>
    </submittedName>
</protein>
<proteinExistence type="predicted"/>
<dbReference type="Proteomes" id="UP000282674">
    <property type="component" value="Unassembled WGS sequence"/>
</dbReference>
<accession>A0A3M2LQX7</accession>
<dbReference type="AlphaFoldDB" id="A0A3M2LQX7"/>
<evidence type="ECO:0000313" key="2">
    <source>
        <dbReference type="EMBL" id="RMI39894.1"/>
    </source>
</evidence>
<sequence length="141" mass="14939">MRPCSARTARSSSTSCSDTGSRGHSAALMSFTLSLARPWSSQCVQRPIHVRRARNGNAATSSDAKNPGLMARMRGKATPDQKRVGVEMSAVSAAEATRVVVTVPPAPRVHCRALDRSSSQARIARYPCGPRPSYKTTAAGA</sequence>
<feature type="compositionally biased region" description="Low complexity" evidence="1">
    <location>
        <begin position="1"/>
        <end position="17"/>
    </location>
</feature>
<dbReference type="EMBL" id="RFFG01000061">
    <property type="protein sequence ID" value="RMI39894.1"/>
    <property type="molecule type" value="Genomic_DNA"/>
</dbReference>
<reference evidence="2 3" key="1">
    <citation type="submission" date="2018-10" db="EMBL/GenBank/DDBJ databases">
        <title>Isolation from soil.</title>
        <authorList>
            <person name="Hu J."/>
        </authorList>
    </citation>
    <scope>NUCLEOTIDE SEQUENCE [LARGE SCALE GENOMIC DNA]</scope>
    <source>
        <strain evidence="2 3">NEAU-Ht49</strain>
    </source>
</reference>